<comment type="caution">
    <text evidence="1">The sequence shown here is derived from an EMBL/GenBank/DDBJ whole genome shotgun (WGS) entry which is preliminary data.</text>
</comment>
<accession>A0A9P4UMZ8</accession>
<organism evidence="1 2">
    <name type="scientific">Polychaeton citri CBS 116435</name>
    <dbReference type="NCBI Taxonomy" id="1314669"/>
    <lineage>
        <taxon>Eukaryota</taxon>
        <taxon>Fungi</taxon>
        <taxon>Dikarya</taxon>
        <taxon>Ascomycota</taxon>
        <taxon>Pezizomycotina</taxon>
        <taxon>Dothideomycetes</taxon>
        <taxon>Dothideomycetidae</taxon>
        <taxon>Capnodiales</taxon>
        <taxon>Capnodiaceae</taxon>
        <taxon>Polychaeton</taxon>
    </lineage>
</organism>
<dbReference type="Proteomes" id="UP000799441">
    <property type="component" value="Unassembled WGS sequence"/>
</dbReference>
<dbReference type="EMBL" id="MU003813">
    <property type="protein sequence ID" value="KAF2719293.1"/>
    <property type="molecule type" value="Genomic_DNA"/>
</dbReference>
<dbReference type="OrthoDB" id="125347at2759"/>
<gene>
    <name evidence="1" type="ORF">K431DRAFT_286882</name>
</gene>
<protein>
    <submittedName>
        <fullName evidence="1">Uncharacterized protein</fullName>
    </submittedName>
</protein>
<keyword evidence="2" id="KW-1185">Reference proteome</keyword>
<evidence type="ECO:0000313" key="1">
    <source>
        <dbReference type="EMBL" id="KAF2719293.1"/>
    </source>
</evidence>
<reference evidence="1" key="1">
    <citation type="journal article" date="2020" name="Stud. Mycol.">
        <title>101 Dothideomycetes genomes: a test case for predicting lifestyles and emergence of pathogens.</title>
        <authorList>
            <person name="Haridas S."/>
            <person name="Albert R."/>
            <person name="Binder M."/>
            <person name="Bloem J."/>
            <person name="Labutti K."/>
            <person name="Salamov A."/>
            <person name="Andreopoulos B."/>
            <person name="Baker S."/>
            <person name="Barry K."/>
            <person name="Bills G."/>
            <person name="Bluhm B."/>
            <person name="Cannon C."/>
            <person name="Castanera R."/>
            <person name="Culley D."/>
            <person name="Daum C."/>
            <person name="Ezra D."/>
            <person name="Gonzalez J."/>
            <person name="Henrissat B."/>
            <person name="Kuo A."/>
            <person name="Liang C."/>
            <person name="Lipzen A."/>
            <person name="Lutzoni F."/>
            <person name="Magnuson J."/>
            <person name="Mondo S."/>
            <person name="Nolan M."/>
            <person name="Ohm R."/>
            <person name="Pangilinan J."/>
            <person name="Park H.-J."/>
            <person name="Ramirez L."/>
            <person name="Alfaro M."/>
            <person name="Sun H."/>
            <person name="Tritt A."/>
            <person name="Yoshinaga Y."/>
            <person name="Zwiers L.-H."/>
            <person name="Turgeon B."/>
            <person name="Goodwin S."/>
            <person name="Spatafora J."/>
            <person name="Crous P."/>
            <person name="Grigoriev I."/>
        </authorList>
    </citation>
    <scope>NUCLEOTIDE SEQUENCE</scope>
    <source>
        <strain evidence="1">CBS 116435</strain>
    </source>
</reference>
<proteinExistence type="predicted"/>
<dbReference type="AlphaFoldDB" id="A0A9P4UMZ8"/>
<name>A0A9P4UMZ8_9PEZI</name>
<evidence type="ECO:0000313" key="2">
    <source>
        <dbReference type="Proteomes" id="UP000799441"/>
    </source>
</evidence>
<sequence length="105" mass="12289">MFRQLPLRNRMQAAISIEQFLSPAGEVIIDNYDSLLVSVLEEIIQQLDHKSDEEMEVILKMTLGEVFSHPQALRIYEAQQPDGQQLAINHLNWCEELLIQQWREN</sequence>